<dbReference type="EMBL" id="JAGIOO010000001">
    <property type="protein sequence ID" value="MBP2472352.1"/>
    <property type="molecule type" value="Genomic_DNA"/>
</dbReference>
<reference evidence="2 3" key="1">
    <citation type="submission" date="2021-03" db="EMBL/GenBank/DDBJ databases">
        <title>Sequencing the genomes of 1000 actinobacteria strains.</title>
        <authorList>
            <person name="Klenk H.-P."/>
        </authorList>
    </citation>
    <scope>NUCLEOTIDE SEQUENCE [LARGE SCALE GENOMIC DNA]</scope>
    <source>
        <strain evidence="2 3">DSM 44580</strain>
    </source>
</reference>
<name>A0ABS5A7X5_9PSEU</name>
<accession>A0ABS5A7X5</accession>
<dbReference type="PANTHER" id="PTHR35525:SF3">
    <property type="entry name" value="BLL6575 PROTEIN"/>
    <property type="match status" value="1"/>
</dbReference>
<evidence type="ECO:0000259" key="1">
    <source>
        <dbReference type="Pfam" id="PF11706"/>
    </source>
</evidence>
<dbReference type="Pfam" id="PF11706">
    <property type="entry name" value="zf-CGNR"/>
    <property type="match status" value="1"/>
</dbReference>
<dbReference type="SUPFAM" id="SSF160904">
    <property type="entry name" value="Jann2411-like"/>
    <property type="match status" value="1"/>
</dbReference>
<gene>
    <name evidence="2" type="ORF">JOF53_001224</name>
</gene>
<organism evidence="2 3">
    <name type="scientific">Crossiella equi</name>
    <dbReference type="NCBI Taxonomy" id="130796"/>
    <lineage>
        <taxon>Bacteria</taxon>
        <taxon>Bacillati</taxon>
        <taxon>Actinomycetota</taxon>
        <taxon>Actinomycetes</taxon>
        <taxon>Pseudonocardiales</taxon>
        <taxon>Pseudonocardiaceae</taxon>
        <taxon>Crossiella</taxon>
    </lineage>
</organism>
<dbReference type="PANTHER" id="PTHR35525">
    <property type="entry name" value="BLL6575 PROTEIN"/>
    <property type="match status" value="1"/>
</dbReference>
<dbReference type="Proteomes" id="UP001519363">
    <property type="component" value="Unassembled WGS sequence"/>
</dbReference>
<sequence length="167" mass="18538">MVQAVDEALVLALLNTTPVVDGVPTDQLADAEGARTWLQALGWPVQGNSARALREVREALKAVVRGEEGAGSLMVFLREVQATPDLANGEVRWLMDSDSARSVAVHVVMAWAQFESRYPGRMRPCANPDCARFLVDRSKANNARWCSMALCGNRMKARRHYQRSREN</sequence>
<dbReference type="InterPro" id="IPR010852">
    <property type="entry name" value="ABATE"/>
</dbReference>
<feature type="domain" description="Zinc finger CGNR" evidence="1">
    <location>
        <begin position="121"/>
        <end position="163"/>
    </location>
</feature>
<dbReference type="InterPro" id="IPR023286">
    <property type="entry name" value="ABATE_dom_sf"/>
</dbReference>
<evidence type="ECO:0000313" key="3">
    <source>
        <dbReference type="Proteomes" id="UP001519363"/>
    </source>
</evidence>
<keyword evidence="3" id="KW-1185">Reference proteome</keyword>
<evidence type="ECO:0000313" key="2">
    <source>
        <dbReference type="EMBL" id="MBP2472352.1"/>
    </source>
</evidence>
<dbReference type="Pfam" id="PF07336">
    <property type="entry name" value="ABATE"/>
    <property type="match status" value="1"/>
</dbReference>
<dbReference type="Gene3D" id="1.10.3300.10">
    <property type="entry name" value="Jann2411-like domain"/>
    <property type="match status" value="1"/>
</dbReference>
<comment type="caution">
    <text evidence="2">The sequence shown here is derived from an EMBL/GenBank/DDBJ whole genome shotgun (WGS) entry which is preliminary data.</text>
</comment>
<dbReference type="InterPro" id="IPR021005">
    <property type="entry name" value="Znf_CGNR"/>
</dbReference>
<protein>
    <submittedName>
        <fullName evidence="2">RNA-binding Zn ribbon-like protein</fullName>
    </submittedName>
</protein>
<dbReference type="RefSeq" id="WP_249044548.1">
    <property type="nucleotide sequence ID" value="NZ_JAGIOO010000001.1"/>
</dbReference>
<proteinExistence type="predicted"/>